<evidence type="ECO:0000256" key="1">
    <source>
        <dbReference type="SAM" id="MobiDB-lite"/>
    </source>
</evidence>
<accession>A0A9Q9B004</accession>
<keyword evidence="3" id="KW-1185">Reference proteome</keyword>
<protein>
    <submittedName>
        <fullName evidence="2">Uncharacterized protein</fullName>
    </submittedName>
</protein>
<proteinExistence type="predicted"/>
<dbReference type="Proteomes" id="UP001056384">
    <property type="component" value="Chromosome 8"/>
</dbReference>
<sequence length="323" mass="34130">MDPKAGSTAVPVAQPQTKKASRPNPARRKASKAKVHDIQPDAESCSKTNAKARSPTKRQQCDAPTLNTVPSKAPKNVASSPAKPAATKRSATPAKISTPSEPRGRSSSAETDSTKKASGHSPSSLAMAPPAVVTGGLLGCAAGAAVILGAGLWKSFAGDNNAILTARTAKLCFDNLTEEVTTSLKAGTYNAPEALDMLRRTTLAYANTIPGGAPLVERSFREIDMVRKQRGAEVDKVLAEASQEVTKAGKQGADADELQAIVFRQMMRLSTFATNATQDVLARNPKLRPYRDGAVKALRRPPESKVPTVKVNMDIQHKMVRAA</sequence>
<name>A0A9Q9B004_9PEZI</name>
<evidence type="ECO:0000313" key="3">
    <source>
        <dbReference type="Proteomes" id="UP001056384"/>
    </source>
</evidence>
<feature type="compositionally biased region" description="Basic residues" evidence="1">
    <location>
        <begin position="19"/>
        <end position="33"/>
    </location>
</feature>
<organism evidence="2 3">
    <name type="scientific">Septoria linicola</name>
    <dbReference type="NCBI Taxonomy" id="215465"/>
    <lineage>
        <taxon>Eukaryota</taxon>
        <taxon>Fungi</taxon>
        <taxon>Dikarya</taxon>
        <taxon>Ascomycota</taxon>
        <taxon>Pezizomycotina</taxon>
        <taxon>Dothideomycetes</taxon>
        <taxon>Dothideomycetidae</taxon>
        <taxon>Mycosphaerellales</taxon>
        <taxon>Mycosphaerellaceae</taxon>
        <taxon>Septoria</taxon>
    </lineage>
</organism>
<feature type="region of interest" description="Disordered" evidence="1">
    <location>
        <begin position="1"/>
        <end position="126"/>
    </location>
</feature>
<gene>
    <name evidence="2" type="ORF">Slin15195_G096820</name>
</gene>
<dbReference type="OrthoDB" id="3883941at2759"/>
<evidence type="ECO:0000313" key="2">
    <source>
        <dbReference type="EMBL" id="USW56363.1"/>
    </source>
</evidence>
<reference evidence="2" key="1">
    <citation type="submission" date="2022-06" db="EMBL/GenBank/DDBJ databases">
        <title>Complete genome sequences of two strains of the flax pathogen Septoria linicola.</title>
        <authorList>
            <person name="Lapalu N."/>
            <person name="Simon A."/>
            <person name="Demenou B."/>
            <person name="Paumier D."/>
            <person name="Guillot M.-P."/>
            <person name="Gout L."/>
            <person name="Valade R."/>
        </authorList>
    </citation>
    <scope>NUCLEOTIDE SEQUENCE</scope>
    <source>
        <strain evidence="2">SE15195</strain>
    </source>
</reference>
<feature type="compositionally biased region" description="Polar residues" evidence="1">
    <location>
        <begin position="95"/>
        <end position="111"/>
    </location>
</feature>
<dbReference type="AlphaFoldDB" id="A0A9Q9B004"/>
<dbReference type="EMBL" id="CP099425">
    <property type="protein sequence ID" value="USW56363.1"/>
    <property type="molecule type" value="Genomic_DNA"/>
</dbReference>